<keyword evidence="3 6" id="KW-0812">Transmembrane</keyword>
<evidence type="ECO:0000256" key="6">
    <source>
        <dbReference type="SAM" id="Phobius"/>
    </source>
</evidence>
<reference evidence="8 9" key="1">
    <citation type="submission" date="2019-02" db="EMBL/GenBank/DDBJ databases">
        <title>Kribbella capetownensis sp. nov. and Kribbella speibonae sp. nov., isolated from soil.</title>
        <authorList>
            <person name="Curtis S.M."/>
            <person name="Norton I."/>
            <person name="Everest G.J."/>
            <person name="Meyers P.R."/>
        </authorList>
    </citation>
    <scope>NUCLEOTIDE SEQUENCE [LARGE SCALE GENOMIC DNA]</scope>
    <source>
        <strain evidence="8 9">KCTC 29219</strain>
    </source>
</reference>
<gene>
    <name evidence="8" type="ORF">E0H45_17735</name>
</gene>
<keyword evidence="5 6" id="KW-0472">Membrane</keyword>
<dbReference type="Pfam" id="PF13396">
    <property type="entry name" value="PLDc_N"/>
    <property type="match status" value="1"/>
</dbReference>
<comment type="caution">
    <text evidence="8">The sequence shown here is derived from an EMBL/GenBank/DDBJ whole genome shotgun (WGS) entry which is preliminary data.</text>
</comment>
<dbReference type="GO" id="GO:0005886">
    <property type="term" value="C:plasma membrane"/>
    <property type="evidence" value="ECO:0007669"/>
    <property type="project" value="UniProtKB-SubCell"/>
</dbReference>
<evidence type="ECO:0000313" key="9">
    <source>
        <dbReference type="Proteomes" id="UP000292346"/>
    </source>
</evidence>
<evidence type="ECO:0000256" key="2">
    <source>
        <dbReference type="ARBA" id="ARBA00022475"/>
    </source>
</evidence>
<evidence type="ECO:0000256" key="5">
    <source>
        <dbReference type="ARBA" id="ARBA00023136"/>
    </source>
</evidence>
<dbReference type="EMBL" id="SJJZ01000002">
    <property type="protein sequence ID" value="TCC07792.1"/>
    <property type="molecule type" value="Genomic_DNA"/>
</dbReference>
<accession>A0A4R0HFZ7</accession>
<evidence type="ECO:0000259" key="7">
    <source>
        <dbReference type="Pfam" id="PF13396"/>
    </source>
</evidence>
<feature type="transmembrane region" description="Helical" evidence="6">
    <location>
        <begin position="7"/>
        <end position="27"/>
    </location>
</feature>
<proteinExistence type="predicted"/>
<evidence type="ECO:0000256" key="1">
    <source>
        <dbReference type="ARBA" id="ARBA00004651"/>
    </source>
</evidence>
<evidence type="ECO:0000313" key="8">
    <source>
        <dbReference type="EMBL" id="TCC07792.1"/>
    </source>
</evidence>
<keyword evidence="9" id="KW-1185">Reference proteome</keyword>
<feature type="domain" description="Cardiolipin synthase N-terminal" evidence="7">
    <location>
        <begin position="18"/>
        <end position="63"/>
    </location>
</feature>
<name>A0A4R0HFZ7_9ACTN</name>
<comment type="subcellular location">
    <subcellularLocation>
        <location evidence="1">Cell membrane</location>
        <topology evidence="1">Multi-pass membrane protein</topology>
    </subcellularLocation>
</comment>
<feature type="transmembrane region" description="Helical" evidence="6">
    <location>
        <begin position="39"/>
        <end position="62"/>
    </location>
</feature>
<dbReference type="RefSeq" id="WP_131338605.1">
    <property type="nucleotide sequence ID" value="NZ_SJJZ01000002.1"/>
</dbReference>
<evidence type="ECO:0000256" key="3">
    <source>
        <dbReference type="ARBA" id="ARBA00022692"/>
    </source>
</evidence>
<dbReference type="InterPro" id="IPR027379">
    <property type="entry name" value="CLS_N"/>
</dbReference>
<sequence length="126" mass="13879">MSFWDVVWFIIISFAFVAYLMMLFSIVGDLFRDSETSGFVKAIWLVALLFLPLLTALVYVIARGKGMAERTMTSRAAAQKQQEDYIKQVASSASPTDQIAQASALLDKGSISQSEFDTLKAKALAV</sequence>
<evidence type="ECO:0000256" key="4">
    <source>
        <dbReference type="ARBA" id="ARBA00022989"/>
    </source>
</evidence>
<protein>
    <submittedName>
        <fullName evidence="8">SHOCT domain-containing protein</fullName>
    </submittedName>
</protein>
<dbReference type="Proteomes" id="UP000292346">
    <property type="component" value="Unassembled WGS sequence"/>
</dbReference>
<dbReference type="AlphaFoldDB" id="A0A4R0HFZ7"/>
<keyword evidence="4 6" id="KW-1133">Transmembrane helix</keyword>
<keyword evidence="2" id="KW-1003">Cell membrane</keyword>
<organism evidence="8 9">
    <name type="scientific">Kribbella soli</name>
    <dbReference type="NCBI Taxonomy" id="1124743"/>
    <lineage>
        <taxon>Bacteria</taxon>
        <taxon>Bacillati</taxon>
        <taxon>Actinomycetota</taxon>
        <taxon>Actinomycetes</taxon>
        <taxon>Propionibacteriales</taxon>
        <taxon>Kribbellaceae</taxon>
        <taxon>Kribbella</taxon>
    </lineage>
</organism>
<dbReference type="OrthoDB" id="7596142at2"/>